<keyword evidence="4" id="KW-0963">Cytoplasm</keyword>
<dbReference type="SUPFAM" id="SSF54364">
    <property type="entry name" value="Translation initiation factor IF3, N-terminal domain"/>
    <property type="match status" value="1"/>
</dbReference>
<dbReference type="Proteomes" id="UP000223749">
    <property type="component" value="Chromosome"/>
</dbReference>
<dbReference type="InterPro" id="IPR036788">
    <property type="entry name" value="T_IF-3_C_sf"/>
</dbReference>
<dbReference type="GO" id="GO:0016020">
    <property type="term" value="C:membrane"/>
    <property type="evidence" value="ECO:0007669"/>
    <property type="project" value="TreeGrafter"/>
</dbReference>
<protein>
    <recommendedName>
        <fullName evidence="4 5">Translation initiation factor IF-3</fullName>
    </recommendedName>
</protein>
<dbReference type="Gene3D" id="3.10.20.80">
    <property type="entry name" value="Translation initiation factor 3 (IF-3), N-terminal domain"/>
    <property type="match status" value="1"/>
</dbReference>
<evidence type="ECO:0000256" key="3">
    <source>
        <dbReference type="ARBA" id="ARBA00022917"/>
    </source>
</evidence>
<dbReference type="PANTHER" id="PTHR10938">
    <property type="entry name" value="TRANSLATION INITIATION FACTOR IF-3"/>
    <property type="match status" value="1"/>
</dbReference>
<dbReference type="GO" id="GO:0003743">
    <property type="term" value="F:translation initiation factor activity"/>
    <property type="evidence" value="ECO:0007669"/>
    <property type="project" value="UniProtKB-UniRule"/>
</dbReference>
<keyword evidence="2 4" id="KW-0396">Initiation factor</keyword>
<evidence type="ECO:0000256" key="2">
    <source>
        <dbReference type="ARBA" id="ARBA00022540"/>
    </source>
</evidence>
<dbReference type="AlphaFoldDB" id="A0A2D1U9C4"/>
<comment type="similarity">
    <text evidence="1 4 6">Belongs to the IF-3 family.</text>
</comment>
<dbReference type="PANTHER" id="PTHR10938:SF0">
    <property type="entry name" value="TRANSLATION INITIATION FACTOR IF-3, MITOCHONDRIAL"/>
    <property type="match status" value="1"/>
</dbReference>
<dbReference type="SUPFAM" id="SSF55200">
    <property type="entry name" value="Translation initiation factor IF3, C-terminal domain"/>
    <property type="match status" value="1"/>
</dbReference>
<accession>A0A2D1U9C4</accession>
<sequence length="189" mass="21666">MALKKKTSNRGVRMPFKKKEPEHKINNFITSSEVRITGENIESAIYPLAQALQIAEDQGLDLVEISPNAVPPVCRIIDYTKFLFEKKKKEKEIKAKTKQTIIKDIRFGPNTDDHDFQFKLKHAIAFLESGEKVRAFVHFKGRSIVYKDRGEILLLKFAQALEEVGKVELLPKLEGKRMFLTIGPKVSKR</sequence>
<dbReference type="Pfam" id="PF00707">
    <property type="entry name" value="IF3_C"/>
    <property type="match status" value="1"/>
</dbReference>
<dbReference type="PROSITE" id="PS00938">
    <property type="entry name" value="IF3"/>
    <property type="match status" value="1"/>
</dbReference>
<name>A0A2D1U9C4_9SPHI</name>
<keyword evidence="3 4" id="KW-0648">Protein biosynthesis</keyword>
<dbReference type="HAMAP" id="MF_00080">
    <property type="entry name" value="IF_3"/>
    <property type="match status" value="1"/>
</dbReference>
<dbReference type="InterPro" id="IPR001288">
    <property type="entry name" value="Translation_initiation_fac_3"/>
</dbReference>
<gene>
    <name evidence="4" type="primary">infC</name>
    <name evidence="9" type="ORF">CPT03_17945</name>
</gene>
<dbReference type="Pfam" id="PF05198">
    <property type="entry name" value="IF3_N"/>
    <property type="match status" value="1"/>
</dbReference>
<dbReference type="GO" id="GO:0032790">
    <property type="term" value="P:ribosome disassembly"/>
    <property type="evidence" value="ECO:0007669"/>
    <property type="project" value="TreeGrafter"/>
</dbReference>
<dbReference type="GO" id="GO:0005829">
    <property type="term" value="C:cytosol"/>
    <property type="evidence" value="ECO:0007669"/>
    <property type="project" value="TreeGrafter"/>
</dbReference>
<dbReference type="KEGG" id="pgs:CPT03_17945"/>
<evidence type="ECO:0000313" key="10">
    <source>
        <dbReference type="Proteomes" id="UP000223749"/>
    </source>
</evidence>
<evidence type="ECO:0000259" key="8">
    <source>
        <dbReference type="Pfam" id="PF05198"/>
    </source>
</evidence>
<dbReference type="Gene3D" id="3.30.110.10">
    <property type="entry name" value="Translation initiation factor 3 (IF-3), C-terminal domain"/>
    <property type="match status" value="1"/>
</dbReference>
<keyword evidence="10" id="KW-1185">Reference proteome</keyword>
<dbReference type="NCBIfam" id="TIGR00168">
    <property type="entry name" value="infC"/>
    <property type="match status" value="1"/>
</dbReference>
<dbReference type="RefSeq" id="WP_099440120.1">
    <property type="nucleotide sequence ID" value="NZ_CP024091.1"/>
</dbReference>
<dbReference type="EMBL" id="CP024091">
    <property type="protein sequence ID" value="ATP58215.1"/>
    <property type="molecule type" value="Genomic_DNA"/>
</dbReference>
<feature type="domain" description="Translation initiation factor 3 C-terminal" evidence="7">
    <location>
        <begin position="102"/>
        <end position="185"/>
    </location>
</feature>
<dbReference type="InterPro" id="IPR019815">
    <property type="entry name" value="Translation_initiation_fac_3_C"/>
</dbReference>
<evidence type="ECO:0000259" key="7">
    <source>
        <dbReference type="Pfam" id="PF00707"/>
    </source>
</evidence>
<organism evidence="9 10">
    <name type="scientific">Pedobacter ginsengisoli</name>
    <dbReference type="NCBI Taxonomy" id="363852"/>
    <lineage>
        <taxon>Bacteria</taxon>
        <taxon>Pseudomonadati</taxon>
        <taxon>Bacteroidota</taxon>
        <taxon>Sphingobacteriia</taxon>
        <taxon>Sphingobacteriales</taxon>
        <taxon>Sphingobacteriaceae</taxon>
        <taxon>Pedobacter</taxon>
    </lineage>
</organism>
<evidence type="ECO:0000256" key="5">
    <source>
        <dbReference type="NCBIfam" id="TIGR00168"/>
    </source>
</evidence>
<dbReference type="OrthoDB" id="9806014at2"/>
<evidence type="ECO:0000256" key="4">
    <source>
        <dbReference type="HAMAP-Rule" id="MF_00080"/>
    </source>
</evidence>
<proteinExistence type="inferred from homology"/>
<comment type="subcellular location">
    <subcellularLocation>
        <location evidence="4 6">Cytoplasm</location>
    </subcellularLocation>
</comment>
<feature type="domain" description="Translation initiation factor 3 N-terminal" evidence="8">
    <location>
        <begin position="25"/>
        <end position="92"/>
    </location>
</feature>
<comment type="subunit">
    <text evidence="4 6">Monomer.</text>
</comment>
<dbReference type="FunFam" id="3.30.110.10:FF:000001">
    <property type="entry name" value="Translation initiation factor IF-3"/>
    <property type="match status" value="1"/>
</dbReference>
<evidence type="ECO:0000256" key="6">
    <source>
        <dbReference type="RuleBase" id="RU000646"/>
    </source>
</evidence>
<dbReference type="InterPro" id="IPR036787">
    <property type="entry name" value="T_IF-3_N_sf"/>
</dbReference>
<reference evidence="9 10" key="1">
    <citation type="submission" date="2017-10" db="EMBL/GenBank/DDBJ databases">
        <title>Whole genome of Pedobacter ginsengisoli T01R-27 isolated from tomato rhizosphere.</title>
        <authorList>
            <person name="Weon H.-Y."/>
            <person name="Lee S.A."/>
            <person name="Sang M.K."/>
            <person name="Song J."/>
        </authorList>
    </citation>
    <scope>NUCLEOTIDE SEQUENCE [LARGE SCALE GENOMIC DNA]</scope>
    <source>
        <strain evidence="9 10">T01R-27</strain>
    </source>
</reference>
<comment type="function">
    <text evidence="4 6">IF-3 binds to the 30S ribosomal subunit and shifts the equilibrium between 70S ribosomes and their 50S and 30S subunits in favor of the free subunits, thus enhancing the availability of 30S subunits on which protein synthesis initiation begins.</text>
</comment>
<evidence type="ECO:0000313" key="9">
    <source>
        <dbReference type="EMBL" id="ATP58215.1"/>
    </source>
</evidence>
<dbReference type="InterPro" id="IPR019813">
    <property type="entry name" value="Translation_initiation_fac3_CS"/>
</dbReference>
<evidence type="ECO:0000256" key="1">
    <source>
        <dbReference type="ARBA" id="ARBA00005439"/>
    </source>
</evidence>
<dbReference type="InterPro" id="IPR019814">
    <property type="entry name" value="Translation_initiation_fac_3_N"/>
</dbReference>
<dbReference type="GO" id="GO:0043022">
    <property type="term" value="F:ribosome binding"/>
    <property type="evidence" value="ECO:0007669"/>
    <property type="project" value="TreeGrafter"/>
</dbReference>